<sequence length="171" mass="19567">QTVNLTVLSARLPALYYLCGHPSYWKKNNTACFKGSFLYFQSDETACCSIYDGVSTAGINAIYAGQCSIENFGDLISGNSEIKQGSKIALEVNLESDPRTLIFFVVNVQQKNYITHIRASIRFWAYFFIEDSSFKVTQFERITEPTKRDEKSDGWLWAAKWKEKPKKCEIQ</sequence>
<accession>A0A5J4UM96</accession>
<dbReference type="EMBL" id="SNRW01014563">
    <property type="protein sequence ID" value="KAA6371344.1"/>
    <property type="molecule type" value="Genomic_DNA"/>
</dbReference>
<name>A0A5J4UM96_9EUKA</name>
<dbReference type="Proteomes" id="UP000324800">
    <property type="component" value="Unassembled WGS sequence"/>
</dbReference>
<evidence type="ECO:0000313" key="2">
    <source>
        <dbReference type="Proteomes" id="UP000324800"/>
    </source>
</evidence>
<protein>
    <submittedName>
        <fullName evidence="1">Uncharacterized protein</fullName>
    </submittedName>
</protein>
<evidence type="ECO:0000313" key="1">
    <source>
        <dbReference type="EMBL" id="KAA6371344.1"/>
    </source>
</evidence>
<organism evidence="1 2">
    <name type="scientific">Streblomastix strix</name>
    <dbReference type="NCBI Taxonomy" id="222440"/>
    <lineage>
        <taxon>Eukaryota</taxon>
        <taxon>Metamonada</taxon>
        <taxon>Preaxostyla</taxon>
        <taxon>Oxymonadida</taxon>
        <taxon>Streblomastigidae</taxon>
        <taxon>Streblomastix</taxon>
    </lineage>
</organism>
<dbReference type="AlphaFoldDB" id="A0A5J4UM96"/>
<feature type="non-terminal residue" evidence="1">
    <location>
        <position position="1"/>
    </location>
</feature>
<gene>
    <name evidence="1" type="ORF">EZS28_033128</name>
</gene>
<proteinExistence type="predicted"/>
<comment type="caution">
    <text evidence="1">The sequence shown here is derived from an EMBL/GenBank/DDBJ whole genome shotgun (WGS) entry which is preliminary data.</text>
</comment>
<reference evidence="1 2" key="1">
    <citation type="submission" date="2019-03" db="EMBL/GenBank/DDBJ databases">
        <title>Single cell metagenomics reveals metabolic interactions within the superorganism composed of flagellate Streblomastix strix and complex community of Bacteroidetes bacteria on its surface.</title>
        <authorList>
            <person name="Treitli S.C."/>
            <person name="Kolisko M."/>
            <person name="Husnik F."/>
            <person name="Keeling P."/>
            <person name="Hampl V."/>
        </authorList>
    </citation>
    <scope>NUCLEOTIDE SEQUENCE [LARGE SCALE GENOMIC DNA]</scope>
    <source>
        <strain evidence="1">ST1C</strain>
    </source>
</reference>